<accession>A0A6C0JEL4</accession>
<evidence type="ECO:0000256" key="1">
    <source>
        <dbReference type="SAM" id="Phobius"/>
    </source>
</evidence>
<dbReference type="EMBL" id="MN740390">
    <property type="protein sequence ID" value="QHU04049.1"/>
    <property type="molecule type" value="Genomic_DNA"/>
</dbReference>
<proteinExistence type="predicted"/>
<keyword evidence="1" id="KW-0472">Membrane</keyword>
<reference evidence="2" key="1">
    <citation type="journal article" date="2020" name="Nature">
        <title>Giant virus diversity and host interactions through global metagenomics.</title>
        <authorList>
            <person name="Schulz F."/>
            <person name="Roux S."/>
            <person name="Paez-Espino D."/>
            <person name="Jungbluth S."/>
            <person name="Walsh D.A."/>
            <person name="Denef V.J."/>
            <person name="McMahon K.D."/>
            <person name="Konstantinidis K.T."/>
            <person name="Eloe-Fadrosh E.A."/>
            <person name="Kyrpides N.C."/>
            <person name="Woyke T."/>
        </authorList>
    </citation>
    <scope>NUCLEOTIDE SEQUENCE</scope>
    <source>
        <strain evidence="2">GVMAG-M-3300027708-20</strain>
    </source>
</reference>
<organism evidence="2">
    <name type="scientific">viral metagenome</name>
    <dbReference type="NCBI Taxonomy" id="1070528"/>
    <lineage>
        <taxon>unclassified sequences</taxon>
        <taxon>metagenomes</taxon>
        <taxon>organismal metagenomes</taxon>
    </lineage>
</organism>
<sequence length="275" mass="31559">MKNSRLLFFLFLIIVFLAGLYWIFYSNVSRCSVETLKDKHEIAKKDHENKEKKDDTNNCPDMLIQKGNILLLYNSKKPKDETNPIPFYNLDEYIYYLDAQRKLGNNCPVLYLKQETNTQGKDVYRIRPSPFDLQGGLPATTNEYKKYVPPSPIMTDINSMSLSAQQPLNSDAIQIKDASRENPPYNQADYASFDPQGLYIGKFTNLDEIHESTKNAQFSDNPMDPNWGGVEYTQSMIDIGKYEENNITKPMLFQPRTAFIPIDTGNGKPQPLDVI</sequence>
<evidence type="ECO:0000313" key="2">
    <source>
        <dbReference type="EMBL" id="QHU04049.1"/>
    </source>
</evidence>
<protein>
    <submittedName>
        <fullName evidence="2">Uncharacterized protein</fullName>
    </submittedName>
</protein>
<keyword evidence="1" id="KW-1133">Transmembrane helix</keyword>
<name>A0A6C0JEL4_9ZZZZ</name>
<dbReference type="AlphaFoldDB" id="A0A6C0JEL4"/>
<keyword evidence="1" id="KW-0812">Transmembrane</keyword>
<feature type="transmembrane region" description="Helical" evidence="1">
    <location>
        <begin position="7"/>
        <end position="25"/>
    </location>
</feature>